<evidence type="ECO:0000313" key="1">
    <source>
        <dbReference type="EMBL" id="RIB17319.1"/>
    </source>
</evidence>
<dbReference type="EMBL" id="QKWP01000616">
    <property type="protein sequence ID" value="RIB17319.1"/>
    <property type="molecule type" value="Genomic_DNA"/>
</dbReference>
<sequence>MEQQIISLLNNNNFITERHKSNQFSILKASFGQYYYYLFIWDKKDFEKKDLKDLEKARSDFYKNKNIRKKILSILIYKKAIEIKINFTIEKLGEKNNLKFGLFHLNGDELIDFLKVDICDNHFCLLYKAFIDGSKKNFIQFMKNNVKNPEDIDKYSIEIIKKK</sequence>
<accession>A0A397V8S1</accession>
<comment type="caution">
    <text evidence="1">The sequence shown here is derived from an EMBL/GenBank/DDBJ whole genome shotgun (WGS) entry which is preliminary data.</text>
</comment>
<gene>
    <name evidence="1" type="ORF">C2G38_2187703</name>
</gene>
<reference evidence="1 2" key="1">
    <citation type="submission" date="2018-06" db="EMBL/GenBank/DDBJ databases">
        <title>Comparative genomics reveals the genomic features of Rhizophagus irregularis, R. cerebriforme, R. diaphanum and Gigaspora rosea, and their symbiotic lifestyle signature.</title>
        <authorList>
            <person name="Morin E."/>
            <person name="San Clemente H."/>
            <person name="Chen E.C.H."/>
            <person name="De La Providencia I."/>
            <person name="Hainaut M."/>
            <person name="Kuo A."/>
            <person name="Kohler A."/>
            <person name="Murat C."/>
            <person name="Tang N."/>
            <person name="Roy S."/>
            <person name="Loubradou J."/>
            <person name="Henrissat B."/>
            <person name="Grigoriev I.V."/>
            <person name="Corradi N."/>
            <person name="Roux C."/>
            <person name="Martin F.M."/>
        </authorList>
    </citation>
    <scope>NUCLEOTIDE SEQUENCE [LARGE SCALE GENOMIC DNA]</scope>
    <source>
        <strain evidence="1 2">DAOM 194757</strain>
    </source>
</reference>
<evidence type="ECO:0000313" key="2">
    <source>
        <dbReference type="Proteomes" id="UP000266673"/>
    </source>
</evidence>
<keyword evidence="2" id="KW-1185">Reference proteome</keyword>
<dbReference type="Proteomes" id="UP000266673">
    <property type="component" value="Unassembled WGS sequence"/>
</dbReference>
<dbReference type="AlphaFoldDB" id="A0A397V8S1"/>
<protein>
    <submittedName>
        <fullName evidence="1">Uncharacterized protein</fullName>
    </submittedName>
</protein>
<proteinExistence type="predicted"/>
<name>A0A397V8S1_9GLOM</name>
<organism evidence="1 2">
    <name type="scientific">Gigaspora rosea</name>
    <dbReference type="NCBI Taxonomy" id="44941"/>
    <lineage>
        <taxon>Eukaryota</taxon>
        <taxon>Fungi</taxon>
        <taxon>Fungi incertae sedis</taxon>
        <taxon>Mucoromycota</taxon>
        <taxon>Glomeromycotina</taxon>
        <taxon>Glomeromycetes</taxon>
        <taxon>Diversisporales</taxon>
        <taxon>Gigasporaceae</taxon>
        <taxon>Gigaspora</taxon>
    </lineage>
</organism>